<evidence type="ECO:0000256" key="1">
    <source>
        <dbReference type="ARBA" id="ARBA00000085"/>
    </source>
</evidence>
<dbReference type="NCBIfam" id="TIGR00229">
    <property type="entry name" value="sensory_box"/>
    <property type="match status" value="1"/>
</dbReference>
<dbReference type="InterPro" id="IPR013655">
    <property type="entry name" value="PAS_fold_3"/>
</dbReference>
<dbReference type="InterPro" id="IPR011006">
    <property type="entry name" value="CheY-like_superfamily"/>
</dbReference>
<dbReference type="PROSITE" id="PS50112">
    <property type="entry name" value="PAS"/>
    <property type="match status" value="1"/>
</dbReference>
<comment type="catalytic activity">
    <reaction evidence="1">
        <text>ATP + protein L-histidine = ADP + protein N-phospho-L-histidine.</text>
        <dbReference type="EC" id="2.7.13.3"/>
    </reaction>
</comment>
<evidence type="ECO:0000256" key="4">
    <source>
        <dbReference type="ARBA" id="ARBA00022679"/>
    </source>
</evidence>
<comment type="caution">
    <text evidence="8">The sequence shown here is derived from an EMBL/GenBank/DDBJ whole genome shotgun (WGS) entry which is preliminary data.</text>
</comment>
<dbReference type="EMBL" id="VMSD01000004">
    <property type="protein sequence ID" value="KAF0846820.1"/>
    <property type="molecule type" value="Genomic_DNA"/>
</dbReference>
<sequence length="233" mass="26010">MVNTYQVMLSDESVPDAVTAISQVIGAEACAGIGSFQFWFADGRWEWSDELAEIYGYRPGEVEPTTELLLSHKHPDDQQDLGTAITCAVDAGEPVCGRHRIIDTHGDEHEVIIVGDHLIDDEGTVIGTTGYYIDVTQRLEDERKEILDETLPELIEARAAIEQAKGVIALMYGVGPDQAFKVLRWRSQETNTKLRDLAAQLVEDARRLEPQIPGCRTRFDHLLLTAHERVDQA</sequence>
<evidence type="ECO:0000259" key="6">
    <source>
        <dbReference type="PROSITE" id="PS50112"/>
    </source>
</evidence>
<dbReference type="EC" id="2.7.13.3" evidence="2"/>
<dbReference type="PANTHER" id="PTHR43304">
    <property type="entry name" value="PHYTOCHROME-LIKE PROTEIN CPH1"/>
    <property type="match status" value="1"/>
</dbReference>
<gene>
    <name evidence="8" type="ORF">FNL39_104242</name>
</gene>
<evidence type="ECO:0000256" key="2">
    <source>
        <dbReference type="ARBA" id="ARBA00012438"/>
    </source>
</evidence>
<dbReference type="SUPFAM" id="SSF55785">
    <property type="entry name" value="PYP-like sensor domain (PAS domain)"/>
    <property type="match status" value="1"/>
</dbReference>
<dbReference type="SUPFAM" id="SSF52172">
    <property type="entry name" value="CheY-like"/>
    <property type="match status" value="1"/>
</dbReference>
<dbReference type="InterPro" id="IPR036388">
    <property type="entry name" value="WH-like_DNA-bd_sf"/>
</dbReference>
<proteinExistence type="predicted"/>
<reference evidence="8 9" key="1">
    <citation type="submission" date="2019-07" db="EMBL/GenBank/DDBJ databases">
        <title>Genomic Encyclopedia of Type Strains, Phase IV (KMG-IV): sequencing the most valuable type-strain genomes for metagenomic binning, comparative biology and taxonomic classification.</title>
        <authorList>
            <person name="Goeker M."/>
        </authorList>
    </citation>
    <scope>NUCLEOTIDE SEQUENCE [LARGE SCALE GENOMIC DNA]</scope>
    <source>
        <strain evidence="8 9">DSM 44831</strain>
    </source>
</reference>
<feature type="domain" description="PAS" evidence="6">
    <location>
        <begin position="47"/>
        <end position="92"/>
    </location>
</feature>
<protein>
    <recommendedName>
        <fullName evidence="2">histidine kinase</fullName>
        <ecNumber evidence="2">2.7.13.3</ecNumber>
    </recommendedName>
</protein>
<dbReference type="Gene3D" id="1.10.10.10">
    <property type="entry name" value="Winged helix-like DNA-binding domain superfamily/Winged helix DNA-binding domain"/>
    <property type="match status" value="1"/>
</dbReference>
<dbReference type="InterPro" id="IPR005561">
    <property type="entry name" value="ANTAR"/>
</dbReference>
<keyword evidence="4" id="KW-0808">Transferase</keyword>
<accession>A0ABQ6YM08</accession>
<dbReference type="Proteomes" id="UP000798951">
    <property type="component" value="Unassembled WGS sequence"/>
</dbReference>
<keyword evidence="9" id="KW-1185">Reference proteome</keyword>
<feature type="domain" description="ANTAR" evidence="7">
    <location>
        <begin position="141"/>
        <end position="202"/>
    </location>
</feature>
<name>A0ABQ6YM08_9NOCA</name>
<dbReference type="PANTHER" id="PTHR43304:SF1">
    <property type="entry name" value="PAC DOMAIN-CONTAINING PROTEIN"/>
    <property type="match status" value="1"/>
</dbReference>
<evidence type="ECO:0000259" key="7">
    <source>
        <dbReference type="PROSITE" id="PS50921"/>
    </source>
</evidence>
<dbReference type="Gene3D" id="3.30.450.20">
    <property type="entry name" value="PAS domain"/>
    <property type="match status" value="1"/>
</dbReference>
<evidence type="ECO:0000313" key="8">
    <source>
        <dbReference type="EMBL" id="KAF0846820.1"/>
    </source>
</evidence>
<evidence type="ECO:0000256" key="3">
    <source>
        <dbReference type="ARBA" id="ARBA00022553"/>
    </source>
</evidence>
<evidence type="ECO:0000313" key="9">
    <source>
        <dbReference type="Proteomes" id="UP000798951"/>
    </source>
</evidence>
<dbReference type="InterPro" id="IPR052162">
    <property type="entry name" value="Sensor_kinase/Photoreceptor"/>
</dbReference>
<keyword evidence="3" id="KW-0597">Phosphoprotein</keyword>
<dbReference type="PROSITE" id="PS50921">
    <property type="entry name" value="ANTAR"/>
    <property type="match status" value="1"/>
</dbReference>
<organism evidence="8 9">
    <name type="scientific">Nocardia caishijiensis</name>
    <dbReference type="NCBI Taxonomy" id="184756"/>
    <lineage>
        <taxon>Bacteria</taxon>
        <taxon>Bacillati</taxon>
        <taxon>Actinomycetota</taxon>
        <taxon>Actinomycetes</taxon>
        <taxon>Mycobacteriales</taxon>
        <taxon>Nocardiaceae</taxon>
        <taxon>Nocardia</taxon>
    </lineage>
</organism>
<evidence type="ECO:0000256" key="5">
    <source>
        <dbReference type="ARBA" id="ARBA00022777"/>
    </source>
</evidence>
<dbReference type="Pfam" id="PF08447">
    <property type="entry name" value="PAS_3"/>
    <property type="match status" value="1"/>
</dbReference>
<dbReference type="InterPro" id="IPR000014">
    <property type="entry name" value="PAS"/>
</dbReference>
<dbReference type="CDD" id="cd00130">
    <property type="entry name" value="PAS"/>
    <property type="match status" value="1"/>
</dbReference>
<keyword evidence="5" id="KW-0418">Kinase</keyword>
<dbReference type="InterPro" id="IPR035965">
    <property type="entry name" value="PAS-like_dom_sf"/>
</dbReference>
<dbReference type="Pfam" id="PF03861">
    <property type="entry name" value="ANTAR"/>
    <property type="match status" value="1"/>
</dbReference>
<dbReference type="SMART" id="SM01012">
    <property type="entry name" value="ANTAR"/>
    <property type="match status" value="1"/>
</dbReference>